<sequence>MRSWRKSEVGSLARTYAWLVVKLRWFIVLGWAAAAVAAAVSLPASMPNSDLSGFAPPNSRAIATETASAKAFGFPVLSRTVIVQRSEEGLSQAAQERLVQRALGVAKGTLGDVGPIAGVFPVANTRGVFPSSAEPDTTALTYVVSKPGTSFRQEVAAAEAFGKQYVNQPDDHLVGVTGTIPAQLAQTDILYDHLPLLEIATLVVVIVIVALKFRSVIAPLVALLTAAASYFLAVRATNYVGGFVQGGVPEELKPLVLALVLGIVTDYAIFFLSSMRTTLDEGVDRLKAAQTSAAQTGRIVLVAGVAVAAGSAAMLVAESPFFRAFGPVLSVSVLTAMVVSLTLLPALLAIFGRGLFWPSSSRRNSTRPVARAAARVLTIKAVALVLGAACIAGLALLSMNMERLRLGVSFVAALPADSPPHIAAEAATSGFAPGIVAPTELLLQGRDFAGEPEKLAQLGRELAQQPGVAGVLGPGSLPEEVVSGALLTRTGDAARFIVILDHDPLGAVAIRDLDQLSTTVPDLLQRVGLDGARAGLAGDTAVASELVAATTSDLRRIAIAVLIVNLVLLMMFLRAIAAPVLLLACSVLALTASLGALTFVFQGRFGHDGVTFYVPFAASVLLLSLGSDYNIYGVGHIWTRAKHTTLRQAIAERMPETSGAITAAGITLAATFGMLALVPLRQFRELAFVMALGVLLDALVVRSVLVPAVLALLGRYSAWPRKLEGTDVARPPARPARPPQVEEPEPSR</sequence>
<keyword evidence="6 8" id="KW-0472">Membrane</keyword>
<feature type="transmembrane region" description="Helical" evidence="8">
    <location>
        <begin position="194"/>
        <end position="211"/>
    </location>
</feature>
<organism evidence="10 11">
    <name type="scientific">Intrasporangium calvum (strain ATCC 23552 / DSM 43043 / JCM 3097 / NBRC 12989 / NCIMB 10167 / NRRL B-3866 / 7 KIP)</name>
    <dbReference type="NCBI Taxonomy" id="710696"/>
    <lineage>
        <taxon>Bacteria</taxon>
        <taxon>Bacillati</taxon>
        <taxon>Actinomycetota</taxon>
        <taxon>Actinomycetes</taxon>
        <taxon>Micrococcales</taxon>
        <taxon>Intrasporangiaceae</taxon>
        <taxon>Intrasporangium</taxon>
    </lineage>
</organism>
<evidence type="ECO:0000256" key="4">
    <source>
        <dbReference type="ARBA" id="ARBA00022692"/>
    </source>
</evidence>
<dbReference type="STRING" id="710696.Intca_2891"/>
<comment type="similarity">
    <text evidence="2">Belongs to the resistance-nodulation-cell division (RND) (TC 2.A.6) family. MmpL subfamily.</text>
</comment>
<feature type="transmembrane region" description="Helical" evidence="8">
    <location>
        <begin position="686"/>
        <end position="713"/>
    </location>
</feature>
<dbReference type="EMBL" id="CP002343">
    <property type="protein sequence ID" value="ADU49387.1"/>
    <property type="molecule type" value="Genomic_DNA"/>
</dbReference>
<dbReference type="HOGENOM" id="CLU_005108_4_1_11"/>
<keyword evidence="11" id="KW-1185">Reference proteome</keyword>
<dbReference type="PANTHER" id="PTHR33406">
    <property type="entry name" value="MEMBRANE PROTEIN MJ1562-RELATED"/>
    <property type="match status" value="1"/>
</dbReference>
<evidence type="ECO:0000256" key="5">
    <source>
        <dbReference type="ARBA" id="ARBA00022989"/>
    </source>
</evidence>
<dbReference type="Proteomes" id="UP000008914">
    <property type="component" value="Chromosome"/>
</dbReference>
<feature type="domain" description="Membrane transport protein MMPL" evidence="9">
    <location>
        <begin position="80"/>
        <end position="369"/>
    </location>
</feature>
<dbReference type="GO" id="GO:0005886">
    <property type="term" value="C:plasma membrane"/>
    <property type="evidence" value="ECO:0007669"/>
    <property type="project" value="UniProtKB-SubCell"/>
</dbReference>
<feature type="transmembrane region" description="Helical" evidence="8">
    <location>
        <begin position="329"/>
        <end position="351"/>
    </location>
</feature>
<evidence type="ECO:0000256" key="1">
    <source>
        <dbReference type="ARBA" id="ARBA00004651"/>
    </source>
</evidence>
<evidence type="ECO:0000259" key="9">
    <source>
        <dbReference type="Pfam" id="PF03176"/>
    </source>
</evidence>
<evidence type="ECO:0000313" key="11">
    <source>
        <dbReference type="Proteomes" id="UP000008914"/>
    </source>
</evidence>
<gene>
    <name evidence="10" type="ordered locus">Intca_2891</name>
</gene>
<feature type="transmembrane region" description="Helical" evidence="8">
    <location>
        <begin position="554"/>
        <end position="573"/>
    </location>
</feature>
<name>E6SAD9_INTC7</name>
<dbReference type="AlphaFoldDB" id="E6SAD9"/>
<keyword evidence="3" id="KW-1003">Cell membrane</keyword>
<feature type="transmembrane region" description="Helical" evidence="8">
    <location>
        <begin position="21"/>
        <end position="42"/>
    </location>
</feature>
<proteinExistence type="inferred from homology"/>
<feature type="transmembrane region" description="Helical" evidence="8">
    <location>
        <begin position="613"/>
        <end position="638"/>
    </location>
</feature>
<dbReference type="KEGG" id="ica:Intca_2891"/>
<feature type="transmembrane region" description="Helical" evidence="8">
    <location>
        <begin position="216"/>
        <end position="234"/>
    </location>
</feature>
<feature type="transmembrane region" description="Helical" evidence="8">
    <location>
        <begin position="659"/>
        <end position="680"/>
    </location>
</feature>
<dbReference type="RefSeq" id="WP_013493699.1">
    <property type="nucleotide sequence ID" value="NC_014830.1"/>
</dbReference>
<feature type="transmembrane region" description="Helical" evidence="8">
    <location>
        <begin position="580"/>
        <end position="601"/>
    </location>
</feature>
<evidence type="ECO:0000256" key="3">
    <source>
        <dbReference type="ARBA" id="ARBA00022475"/>
    </source>
</evidence>
<dbReference type="SUPFAM" id="SSF82866">
    <property type="entry name" value="Multidrug efflux transporter AcrB transmembrane domain"/>
    <property type="match status" value="2"/>
</dbReference>
<protein>
    <submittedName>
        <fullName evidence="10">MmpL domain protein</fullName>
    </submittedName>
</protein>
<feature type="domain" description="Membrane transport protein MMPL" evidence="9">
    <location>
        <begin position="478"/>
        <end position="723"/>
    </location>
</feature>
<feature type="transmembrane region" description="Helical" evidence="8">
    <location>
        <begin position="254"/>
        <end position="275"/>
    </location>
</feature>
<keyword evidence="5 8" id="KW-1133">Transmembrane helix</keyword>
<evidence type="ECO:0000313" key="10">
    <source>
        <dbReference type="EMBL" id="ADU49387.1"/>
    </source>
</evidence>
<dbReference type="eggNOG" id="COG2409">
    <property type="taxonomic scope" value="Bacteria"/>
</dbReference>
<dbReference type="InterPro" id="IPR004869">
    <property type="entry name" value="MMPL_dom"/>
</dbReference>
<dbReference type="OrthoDB" id="2365435at2"/>
<feature type="region of interest" description="Disordered" evidence="7">
    <location>
        <begin position="726"/>
        <end position="748"/>
    </location>
</feature>
<dbReference type="PANTHER" id="PTHR33406:SF6">
    <property type="entry name" value="MEMBRANE PROTEIN YDGH-RELATED"/>
    <property type="match status" value="1"/>
</dbReference>
<dbReference type="InterPro" id="IPR050545">
    <property type="entry name" value="Mycobact_MmpL"/>
</dbReference>
<reference evidence="10 11" key="1">
    <citation type="journal article" date="2010" name="Stand. Genomic Sci.">
        <title>Complete genome sequence of Intrasporangium calvum type strain (7 KIP).</title>
        <authorList>
            <person name="Del Rio T.G."/>
            <person name="Chertkov O."/>
            <person name="Yasawong M."/>
            <person name="Lucas S."/>
            <person name="Deshpande S."/>
            <person name="Cheng J.F."/>
            <person name="Detter C."/>
            <person name="Tapia R."/>
            <person name="Han C."/>
            <person name="Goodwin L."/>
            <person name="Pitluck S."/>
            <person name="Liolios K."/>
            <person name="Ivanova N."/>
            <person name="Mavromatis K."/>
            <person name="Pati A."/>
            <person name="Chen A."/>
            <person name="Palaniappan K."/>
            <person name="Land M."/>
            <person name="Hauser L."/>
            <person name="Chang Y.J."/>
            <person name="Jeffries C.D."/>
            <person name="Rohde M."/>
            <person name="Pukall R."/>
            <person name="Sikorski J."/>
            <person name="Goker M."/>
            <person name="Woyke T."/>
            <person name="Bristow J."/>
            <person name="Eisen J.A."/>
            <person name="Markowitz V."/>
            <person name="Hugenholtz P."/>
            <person name="Kyrpides N.C."/>
            <person name="Klenk H.P."/>
            <person name="Lapidus A."/>
        </authorList>
    </citation>
    <scope>NUCLEOTIDE SEQUENCE [LARGE SCALE GENOMIC DNA]</scope>
    <source>
        <strain evidence="11">ATCC 23552 / DSM 43043 / JCM 3097 / NBRC 12989 / 7 KIP</strain>
    </source>
</reference>
<keyword evidence="4 8" id="KW-0812">Transmembrane</keyword>
<evidence type="ECO:0000256" key="6">
    <source>
        <dbReference type="ARBA" id="ARBA00023136"/>
    </source>
</evidence>
<feature type="transmembrane region" description="Helical" evidence="8">
    <location>
        <begin position="296"/>
        <end position="317"/>
    </location>
</feature>
<comment type="subcellular location">
    <subcellularLocation>
        <location evidence="1">Cell membrane</location>
        <topology evidence="1">Multi-pass membrane protein</topology>
    </subcellularLocation>
</comment>
<evidence type="ECO:0000256" key="2">
    <source>
        <dbReference type="ARBA" id="ARBA00010157"/>
    </source>
</evidence>
<dbReference type="Pfam" id="PF03176">
    <property type="entry name" value="MMPL"/>
    <property type="match status" value="2"/>
</dbReference>
<evidence type="ECO:0000256" key="8">
    <source>
        <dbReference type="SAM" id="Phobius"/>
    </source>
</evidence>
<dbReference type="Gene3D" id="1.20.1640.10">
    <property type="entry name" value="Multidrug efflux transporter AcrB transmembrane domain"/>
    <property type="match status" value="2"/>
</dbReference>
<accession>E6SAD9</accession>
<evidence type="ECO:0000256" key="7">
    <source>
        <dbReference type="SAM" id="MobiDB-lite"/>
    </source>
</evidence>
<feature type="transmembrane region" description="Helical" evidence="8">
    <location>
        <begin position="372"/>
        <end position="397"/>
    </location>
</feature>